<dbReference type="AlphaFoldDB" id="A0AAP0QSL1"/>
<organism evidence="1 2">
    <name type="scientific">Citrus x changshan-huyou</name>
    <dbReference type="NCBI Taxonomy" id="2935761"/>
    <lineage>
        <taxon>Eukaryota</taxon>
        <taxon>Viridiplantae</taxon>
        <taxon>Streptophyta</taxon>
        <taxon>Embryophyta</taxon>
        <taxon>Tracheophyta</taxon>
        <taxon>Spermatophyta</taxon>
        <taxon>Magnoliopsida</taxon>
        <taxon>eudicotyledons</taxon>
        <taxon>Gunneridae</taxon>
        <taxon>Pentapetalae</taxon>
        <taxon>rosids</taxon>
        <taxon>malvids</taxon>
        <taxon>Sapindales</taxon>
        <taxon>Rutaceae</taxon>
        <taxon>Aurantioideae</taxon>
        <taxon>Citrus</taxon>
    </lineage>
</organism>
<gene>
    <name evidence="1" type="ORF">WN944_002892</name>
</gene>
<proteinExistence type="predicted"/>
<dbReference type="Proteomes" id="UP001428341">
    <property type="component" value="Unassembled WGS sequence"/>
</dbReference>
<dbReference type="EMBL" id="JBCGBO010000004">
    <property type="protein sequence ID" value="KAK9210521.1"/>
    <property type="molecule type" value="Genomic_DNA"/>
</dbReference>
<evidence type="ECO:0000313" key="1">
    <source>
        <dbReference type="EMBL" id="KAK9210521.1"/>
    </source>
</evidence>
<evidence type="ECO:0000313" key="2">
    <source>
        <dbReference type="Proteomes" id="UP001428341"/>
    </source>
</evidence>
<protein>
    <submittedName>
        <fullName evidence="1">Uncharacterized protein</fullName>
    </submittedName>
</protein>
<reference evidence="1 2" key="1">
    <citation type="submission" date="2024-05" db="EMBL/GenBank/DDBJ databases">
        <title>Haplotype-resolved chromosome-level genome assembly of Huyou (Citrus changshanensis).</title>
        <authorList>
            <person name="Miao C."/>
            <person name="Chen W."/>
            <person name="Wu Y."/>
            <person name="Wang L."/>
            <person name="Zhao S."/>
            <person name="Grierson D."/>
            <person name="Xu C."/>
            <person name="Chen K."/>
        </authorList>
    </citation>
    <scope>NUCLEOTIDE SEQUENCE [LARGE SCALE GENOMIC DNA]</scope>
    <source>
        <strain evidence="1">01-14</strain>
        <tissue evidence="1">Leaf</tissue>
    </source>
</reference>
<keyword evidence="2" id="KW-1185">Reference proteome</keyword>
<sequence>MYFEMLGVDIDENDKATVMYSVFQKGQHANLKKNSDYGEQQTDYSVSKCGDRGQTLRWQYSRSTNLSSSSVSGMLDSQLDTLLVD</sequence>
<accession>A0AAP0QSL1</accession>
<comment type="caution">
    <text evidence="1">The sequence shown here is derived from an EMBL/GenBank/DDBJ whole genome shotgun (WGS) entry which is preliminary data.</text>
</comment>
<name>A0AAP0QSL1_9ROSI</name>